<sequence length="227" mass="25820">MLERNNSSNRILSMEVESSSDPVENRSYNVADCKYARRHKRKRKICMLVLCAYMLLAITYTILNFAVFRPKRPTISLNSIILQDLAVSADTAKLKVFLNITLNGTIWVENPNRVSFQYEDINPYIEYGDEKVGDVHIPAGKIGPRTTTTMNFTMIIMADRLSSDPNLFSDVVEKGMLPLTVYVKLRGKVKLNLLFKIKVKVSTRCHLSLDIRMATTANQSCHSKIKL</sequence>
<dbReference type="PANTHER" id="PTHR31234">
    <property type="entry name" value="LATE EMBRYOGENESIS ABUNDANT (LEA) HYDROXYPROLINE-RICH GLYCOPROTEIN FAMILY"/>
    <property type="match status" value="1"/>
</dbReference>
<evidence type="ECO:0000256" key="5">
    <source>
        <dbReference type="SAM" id="Phobius"/>
    </source>
</evidence>
<dbReference type="STRING" id="33114.A0A2G2VT87"/>
<evidence type="ECO:0000256" key="1">
    <source>
        <dbReference type="ARBA" id="ARBA00004167"/>
    </source>
</evidence>
<evidence type="ECO:0000259" key="6">
    <source>
        <dbReference type="Pfam" id="PF03168"/>
    </source>
</evidence>
<dbReference type="PANTHER" id="PTHR31234:SF65">
    <property type="entry name" value="LATE EMBRYOGENESIS ABUNDANT PROTEIN, LEA_2 SUBGROUP"/>
    <property type="match status" value="1"/>
</dbReference>
<name>A0A2G2VT87_CAPBA</name>
<gene>
    <name evidence="7" type="ORF">CQW23_23863</name>
</gene>
<accession>A0A2G2VT87</accession>
<dbReference type="EMBL" id="MLFT02000010">
    <property type="protein sequence ID" value="PHT36163.1"/>
    <property type="molecule type" value="Genomic_DNA"/>
</dbReference>
<dbReference type="AlphaFoldDB" id="A0A2G2VT87"/>
<dbReference type="Gene3D" id="2.60.40.1820">
    <property type="match status" value="1"/>
</dbReference>
<comment type="caution">
    <text evidence="7">The sequence shown here is derived from an EMBL/GenBank/DDBJ whole genome shotgun (WGS) entry which is preliminary data.</text>
</comment>
<dbReference type="InterPro" id="IPR004864">
    <property type="entry name" value="LEA_2"/>
</dbReference>
<organism evidence="7 8">
    <name type="scientific">Capsicum baccatum</name>
    <name type="common">Peruvian pepper</name>
    <dbReference type="NCBI Taxonomy" id="33114"/>
    <lineage>
        <taxon>Eukaryota</taxon>
        <taxon>Viridiplantae</taxon>
        <taxon>Streptophyta</taxon>
        <taxon>Embryophyta</taxon>
        <taxon>Tracheophyta</taxon>
        <taxon>Spermatophyta</taxon>
        <taxon>Magnoliopsida</taxon>
        <taxon>eudicotyledons</taxon>
        <taxon>Gunneridae</taxon>
        <taxon>Pentapetalae</taxon>
        <taxon>asterids</taxon>
        <taxon>lamiids</taxon>
        <taxon>Solanales</taxon>
        <taxon>Solanaceae</taxon>
        <taxon>Solanoideae</taxon>
        <taxon>Capsiceae</taxon>
        <taxon>Capsicum</taxon>
    </lineage>
</organism>
<evidence type="ECO:0000256" key="2">
    <source>
        <dbReference type="ARBA" id="ARBA00022692"/>
    </source>
</evidence>
<proteinExistence type="predicted"/>
<evidence type="ECO:0000256" key="3">
    <source>
        <dbReference type="ARBA" id="ARBA00022989"/>
    </source>
</evidence>
<dbReference type="GO" id="GO:0016020">
    <property type="term" value="C:membrane"/>
    <property type="evidence" value="ECO:0007669"/>
    <property type="project" value="UniProtKB-SubCell"/>
</dbReference>
<evidence type="ECO:0000313" key="8">
    <source>
        <dbReference type="Proteomes" id="UP000224567"/>
    </source>
</evidence>
<evidence type="ECO:0000256" key="4">
    <source>
        <dbReference type="ARBA" id="ARBA00023136"/>
    </source>
</evidence>
<dbReference type="InterPro" id="IPR044839">
    <property type="entry name" value="NDR1-like"/>
</dbReference>
<protein>
    <recommendedName>
        <fullName evidence="6">Late embryogenesis abundant protein LEA-2 subgroup domain-containing protein</fullName>
    </recommendedName>
</protein>
<keyword evidence="2 5" id="KW-0812">Transmembrane</keyword>
<dbReference type="Proteomes" id="UP000224567">
    <property type="component" value="Unassembled WGS sequence"/>
</dbReference>
<keyword evidence="4 5" id="KW-0472">Membrane</keyword>
<reference evidence="8" key="2">
    <citation type="journal article" date="2017" name="J. Anim. Genet.">
        <title>Multiple reference genome sequences of hot pepper reveal the massive evolution of plant disease resistance genes by retroduplication.</title>
        <authorList>
            <person name="Kim S."/>
            <person name="Park J."/>
            <person name="Yeom S.-I."/>
            <person name="Kim Y.-M."/>
            <person name="Seo E."/>
            <person name="Kim K.-T."/>
            <person name="Kim M.-S."/>
            <person name="Lee J.M."/>
            <person name="Cheong K."/>
            <person name="Shin H.-S."/>
            <person name="Kim S.-B."/>
            <person name="Han K."/>
            <person name="Lee J."/>
            <person name="Park M."/>
            <person name="Lee H.-A."/>
            <person name="Lee H.-Y."/>
            <person name="Lee Y."/>
            <person name="Oh S."/>
            <person name="Lee J.H."/>
            <person name="Choi E."/>
            <person name="Choi E."/>
            <person name="Lee S.E."/>
            <person name="Jeon J."/>
            <person name="Kim H."/>
            <person name="Choi G."/>
            <person name="Song H."/>
            <person name="Lee J."/>
            <person name="Lee S.-C."/>
            <person name="Kwon J.-K."/>
            <person name="Lee H.-Y."/>
            <person name="Koo N."/>
            <person name="Hong Y."/>
            <person name="Kim R.W."/>
            <person name="Kang W.-H."/>
            <person name="Huh J.H."/>
            <person name="Kang B.-C."/>
            <person name="Yang T.-J."/>
            <person name="Lee Y.-H."/>
            <person name="Bennetzen J.L."/>
            <person name="Choi D."/>
        </authorList>
    </citation>
    <scope>NUCLEOTIDE SEQUENCE [LARGE SCALE GENOMIC DNA]</scope>
    <source>
        <strain evidence="8">cv. PBC81</strain>
    </source>
</reference>
<evidence type="ECO:0000313" key="7">
    <source>
        <dbReference type="EMBL" id="PHT36163.1"/>
    </source>
</evidence>
<feature type="domain" description="Late embryogenesis abundant protein LEA-2 subgroup" evidence="6">
    <location>
        <begin position="107"/>
        <end position="204"/>
    </location>
</feature>
<reference evidence="7 8" key="1">
    <citation type="journal article" date="2017" name="Genome Biol.">
        <title>New reference genome sequences of hot pepper reveal the massive evolution of plant disease-resistance genes by retroduplication.</title>
        <authorList>
            <person name="Kim S."/>
            <person name="Park J."/>
            <person name="Yeom S.I."/>
            <person name="Kim Y.M."/>
            <person name="Seo E."/>
            <person name="Kim K.T."/>
            <person name="Kim M.S."/>
            <person name="Lee J.M."/>
            <person name="Cheong K."/>
            <person name="Shin H.S."/>
            <person name="Kim S.B."/>
            <person name="Han K."/>
            <person name="Lee J."/>
            <person name="Park M."/>
            <person name="Lee H.A."/>
            <person name="Lee H.Y."/>
            <person name="Lee Y."/>
            <person name="Oh S."/>
            <person name="Lee J.H."/>
            <person name="Choi E."/>
            <person name="Choi E."/>
            <person name="Lee S.E."/>
            <person name="Jeon J."/>
            <person name="Kim H."/>
            <person name="Choi G."/>
            <person name="Song H."/>
            <person name="Lee J."/>
            <person name="Lee S.C."/>
            <person name="Kwon J.K."/>
            <person name="Lee H.Y."/>
            <person name="Koo N."/>
            <person name="Hong Y."/>
            <person name="Kim R.W."/>
            <person name="Kang W.H."/>
            <person name="Huh J.H."/>
            <person name="Kang B.C."/>
            <person name="Yang T.J."/>
            <person name="Lee Y.H."/>
            <person name="Bennetzen J.L."/>
            <person name="Choi D."/>
        </authorList>
    </citation>
    <scope>NUCLEOTIDE SEQUENCE [LARGE SCALE GENOMIC DNA]</scope>
    <source>
        <strain evidence="8">cv. PBC81</strain>
    </source>
</reference>
<dbReference type="Pfam" id="PF03168">
    <property type="entry name" value="LEA_2"/>
    <property type="match status" value="1"/>
</dbReference>
<feature type="transmembrane region" description="Helical" evidence="5">
    <location>
        <begin position="45"/>
        <end position="68"/>
    </location>
</feature>
<dbReference type="OrthoDB" id="1929523at2759"/>
<comment type="subcellular location">
    <subcellularLocation>
        <location evidence="1">Membrane</location>
        <topology evidence="1">Single-pass membrane protein</topology>
    </subcellularLocation>
</comment>
<keyword evidence="8" id="KW-1185">Reference proteome</keyword>
<dbReference type="SUPFAM" id="SSF117070">
    <property type="entry name" value="LEA14-like"/>
    <property type="match status" value="1"/>
</dbReference>
<keyword evidence="3 5" id="KW-1133">Transmembrane helix</keyword>
<dbReference type="GO" id="GO:0098542">
    <property type="term" value="P:defense response to other organism"/>
    <property type="evidence" value="ECO:0007669"/>
    <property type="project" value="InterPro"/>
</dbReference>